<keyword evidence="6" id="KW-0175">Coiled coil</keyword>
<evidence type="ECO:0000313" key="9">
    <source>
        <dbReference type="Proteomes" id="UP000295444"/>
    </source>
</evidence>
<dbReference type="Pfam" id="PF03704">
    <property type="entry name" value="BTAD"/>
    <property type="match status" value="1"/>
</dbReference>
<dbReference type="SUPFAM" id="SSF46894">
    <property type="entry name" value="C-terminal effector domain of the bipartite response regulators"/>
    <property type="match status" value="1"/>
</dbReference>
<reference evidence="8 9" key="1">
    <citation type="submission" date="2019-03" db="EMBL/GenBank/DDBJ databases">
        <title>Genomic Encyclopedia of Type Strains, Phase IV (KMG-IV): sequencing the most valuable type-strain genomes for metagenomic binning, comparative biology and taxonomic classification.</title>
        <authorList>
            <person name="Goeker M."/>
        </authorList>
    </citation>
    <scope>NUCLEOTIDE SEQUENCE [LARGE SCALE GENOMIC DNA]</scope>
    <source>
        <strain evidence="8 9">DSM 45361</strain>
    </source>
</reference>
<evidence type="ECO:0000256" key="1">
    <source>
        <dbReference type="ARBA" id="ARBA00005820"/>
    </source>
</evidence>
<dbReference type="FunFam" id="1.25.40.10:FF:000222">
    <property type="entry name" value="SARP family transcriptional regulator"/>
    <property type="match status" value="1"/>
</dbReference>
<dbReference type="Proteomes" id="UP000295444">
    <property type="component" value="Unassembled WGS sequence"/>
</dbReference>
<dbReference type="Gene3D" id="1.25.40.10">
    <property type="entry name" value="Tetratricopeptide repeat domain"/>
    <property type="match status" value="2"/>
</dbReference>
<evidence type="ECO:0000256" key="4">
    <source>
        <dbReference type="ARBA" id="ARBA00023163"/>
    </source>
</evidence>
<comment type="similarity">
    <text evidence="1">Belongs to the AfsR/DnrI/RedD regulatory family.</text>
</comment>
<dbReference type="InterPro" id="IPR001867">
    <property type="entry name" value="OmpR/PhoB-type_DNA-bd"/>
</dbReference>
<dbReference type="GO" id="GO:0000160">
    <property type="term" value="P:phosphorelay signal transduction system"/>
    <property type="evidence" value="ECO:0007669"/>
    <property type="project" value="InterPro"/>
</dbReference>
<dbReference type="SMART" id="SM01043">
    <property type="entry name" value="BTAD"/>
    <property type="match status" value="1"/>
</dbReference>
<dbReference type="CDD" id="cd15831">
    <property type="entry name" value="BTAD"/>
    <property type="match status" value="1"/>
</dbReference>
<dbReference type="InterPro" id="IPR011990">
    <property type="entry name" value="TPR-like_helical_dom_sf"/>
</dbReference>
<dbReference type="Gene3D" id="1.10.10.10">
    <property type="entry name" value="Winged helix-like DNA-binding domain superfamily/Winged helix DNA-binding domain"/>
    <property type="match status" value="1"/>
</dbReference>
<protein>
    <submittedName>
        <fullName evidence="8">Putative ATPase</fullName>
    </submittedName>
</protein>
<gene>
    <name evidence="8" type="ORF">EV186_101650</name>
</gene>
<dbReference type="SUPFAM" id="SSF48452">
    <property type="entry name" value="TPR-like"/>
    <property type="match status" value="2"/>
</dbReference>
<dbReference type="PANTHER" id="PTHR47691">
    <property type="entry name" value="REGULATOR-RELATED"/>
    <property type="match status" value="1"/>
</dbReference>
<dbReference type="AlphaFoldDB" id="A0A4V3D079"/>
<proteinExistence type="inferred from homology"/>
<dbReference type="GO" id="GO:0003677">
    <property type="term" value="F:DNA binding"/>
    <property type="evidence" value="ECO:0007669"/>
    <property type="project" value="UniProtKB-UniRule"/>
</dbReference>
<evidence type="ECO:0000256" key="3">
    <source>
        <dbReference type="ARBA" id="ARBA00023125"/>
    </source>
</evidence>
<dbReference type="SMART" id="SM00862">
    <property type="entry name" value="Trans_reg_C"/>
    <property type="match status" value="1"/>
</dbReference>
<accession>A0A4V3D079</accession>
<dbReference type="Pfam" id="PF13401">
    <property type="entry name" value="AAA_22"/>
    <property type="match status" value="1"/>
</dbReference>
<feature type="domain" description="OmpR/PhoB-type" evidence="7">
    <location>
        <begin position="1"/>
        <end position="92"/>
    </location>
</feature>
<dbReference type="Pfam" id="PF00486">
    <property type="entry name" value="Trans_reg_C"/>
    <property type="match status" value="1"/>
</dbReference>
<keyword evidence="4" id="KW-0804">Transcription</keyword>
<dbReference type="Pfam" id="PF25872">
    <property type="entry name" value="HTH_77"/>
    <property type="match status" value="1"/>
</dbReference>
<dbReference type="PROSITE" id="PS51755">
    <property type="entry name" value="OMPR_PHOB"/>
    <property type="match status" value="1"/>
</dbReference>
<evidence type="ECO:0000256" key="2">
    <source>
        <dbReference type="ARBA" id="ARBA00023015"/>
    </source>
</evidence>
<dbReference type="InterPro" id="IPR005158">
    <property type="entry name" value="BTAD"/>
</dbReference>
<keyword evidence="2" id="KW-0805">Transcription regulation</keyword>
<feature type="coiled-coil region" evidence="6">
    <location>
        <begin position="791"/>
        <end position="818"/>
    </location>
</feature>
<dbReference type="InterPro" id="IPR036388">
    <property type="entry name" value="WH-like_DNA-bd_sf"/>
</dbReference>
<dbReference type="PRINTS" id="PR00364">
    <property type="entry name" value="DISEASERSIST"/>
</dbReference>
<evidence type="ECO:0000313" key="8">
    <source>
        <dbReference type="EMBL" id="TDQ04695.1"/>
    </source>
</evidence>
<dbReference type="InterPro" id="IPR058852">
    <property type="entry name" value="HTH_77"/>
</dbReference>
<dbReference type="GO" id="GO:0006355">
    <property type="term" value="P:regulation of DNA-templated transcription"/>
    <property type="evidence" value="ECO:0007669"/>
    <property type="project" value="InterPro"/>
</dbReference>
<keyword evidence="3 5" id="KW-0238">DNA-binding</keyword>
<comment type="caution">
    <text evidence="8">The sequence shown here is derived from an EMBL/GenBank/DDBJ whole genome shotgun (WGS) entry which is preliminary data.</text>
</comment>
<organism evidence="8 9">
    <name type="scientific">Labedaea rhizosphaerae</name>
    <dbReference type="NCBI Taxonomy" id="598644"/>
    <lineage>
        <taxon>Bacteria</taxon>
        <taxon>Bacillati</taxon>
        <taxon>Actinomycetota</taxon>
        <taxon>Actinomycetes</taxon>
        <taxon>Pseudonocardiales</taxon>
        <taxon>Pseudonocardiaceae</taxon>
        <taxon>Labedaea</taxon>
    </lineage>
</organism>
<dbReference type="InterPro" id="IPR027417">
    <property type="entry name" value="P-loop_NTPase"/>
</dbReference>
<dbReference type="InterPro" id="IPR049945">
    <property type="entry name" value="AAA_22"/>
</dbReference>
<dbReference type="EMBL" id="SNXZ01000001">
    <property type="protein sequence ID" value="TDQ04695.1"/>
    <property type="molecule type" value="Genomic_DNA"/>
</dbReference>
<evidence type="ECO:0000256" key="6">
    <source>
        <dbReference type="SAM" id="Coils"/>
    </source>
</evidence>
<dbReference type="PANTHER" id="PTHR47691:SF3">
    <property type="entry name" value="HTH-TYPE TRANSCRIPTIONAL REGULATOR RV0890C-RELATED"/>
    <property type="match status" value="1"/>
</dbReference>
<dbReference type="GO" id="GO:0016887">
    <property type="term" value="F:ATP hydrolysis activity"/>
    <property type="evidence" value="ECO:0007669"/>
    <property type="project" value="InterPro"/>
</dbReference>
<dbReference type="SUPFAM" id="SSF52540">
    <property type="entry name" value="P-loop containing nucleoside triphosphate hydrolases"/>
    <property type="match status" value="1"/>
</dbReference>
<name>A0A4V3D079_LABRH</name>
<evidence type="ECO:0000259" key="7">
    <source>
        <dbReference type="PROSITE" id="PS51755"/>
    </source>
</evidence>
<feature type="DNA-binding region" description="OmpR/PhoB-type" evidence="5">
    <location>
        <begin position="1"/>
        <end position="92"/>
    </location>
</feature>
<dbReference type="InterPro" id="IPR016032">
    <property type="entry name" value="Sig_transdc_resp-reg_C-effctor"/>
</dbReference>
<dbReference type="Gene3D" id="3.40.50.300">
    <property type="entry name" value="P-loop containing nucleotide triphosphate hydrolases"/>
    <property type="match status" value="1"/>
</dbReference>
<evidence type="ECO:0000256" key="5">
    <source>
        <dbReference type="PROSITE-ProRule" id="PRU01091"/>
    </source>
</evidence>
<keyword evidence="9" id="KW-1185">Reference proteome</keyword>
<sequence length="1077" mass="116509">MLGPLRVSAADGATVELGGARLRMLLARLALDAGQVVQTEALIDGLWGEQPPADATNALQSLVSRLRRGLRTSGNGDVSVLESHPAGYRLLVDREDVDTHRFEQLARQGRDELLAGEPANAAETLTTALGLWRGAPLADIGDAPFTDPVRSRLTELRIAAHEDRIEAELKRGRHHEVIAELGALTREHPLRERAAGLHVVALYQSGRQADALAAYEATRRALDTELGVEPSAELRDIHLRVLRRDPDLAPPEPQQAKVRAPRLPAPLTTFVGRDEELDEILSALGYSRLVTLLGPGGAGKTRLATEVAARQRVDSAVVFVELAGVGDGADIVAAILTALGLHEVVMLENRPAHIRQVDPLDRLVDALSARETLLVLDNCEHLIAAAANLCGDLLARCAPLRVLATSREPLAITGEALVPVGPLELPEPGATLDQIRESAAVRLFCDRAAAVRPGFALDESSGLITGEVCRKLDGLPLALELAAARLRAMTLTQIADRLDDRFRLLTGGSRTSLPRHRTLRAVVEWSWDLLEKPELVLARRLSVFPAGATLETATAVCADNELPADDVLYVLASLVEKSLVEAGEGRDGQPRYRMLETVRAFAEERLTEAGERERVQRAFSRALRDLVERAEPHLRGADQIHWLGRLYTEQDNIIAAVRHAVDNDDADTAVRITVSSGWYWMVTGRHGEVGALAKRALELTGPAPADGRAILRAFDAFGEFAGTPAREEIAGLREELHKTDAMARFPMLAMLEPLLAAFTGDIEAAEEGLRRGESHPDPWARAAAELGRSFLAENEGHAAEAEERAQKALERFTELGDRWGQAMALRQLSERHSLRGEMAVALAQHEEAVRLTLQLGTSEELAEQRGRLAMQRLRAGDLDGAERGLLETLDSASGRGSADLQAVLYCGLAALHRIRGDLTAAHDYLQRGIELFKNIPSGMAEGHGIAMWSGEAGALAIAEGDADAATKAYARAMAAMNAMPDMPVIASLGEGFAEVLWLRDDPQGAARCIGWATAIRGTPDLGNRQLNKFKRRLKERLGEEEFEAALREGEGIGRDAALAALVAEMGLPKENGPSPVW</sequence>